<comment type="caution">
    <text evidence="14">The sequence shown here is derived from an EMBL/GenBank/DDBJ whole genome shotgun (WGS) entry which is preliminary data.</text>
</comment>
<comment type="similarity">
    <text evidence="3">Belongs to the multi antimicrobial extrusion (MATE) (TC 2.A.66.1) family.</text>
</comment>
<dbReference type="PANTHER" id="PTHR43298:SF2">
    <property type="entry name" value="FMN_FAD EXPORTER YEEO-RELATED"/>
    <property type="match status" value="1"/>
</dbReference>
<dbReference type="Pfam" id="PF01554">
    <property type="entry name" value="MatE"/>
    <property type="match status" value="2"/>
</dbReference>
<dbReference type="HOGENOM" id="CLU_012893_5_3_9"/>
<proteinExistence type="inferred from homology"/>
<accession>E2ZKS5</accession>
<evidence type="ECO:0000256" key="9">
    <source>
        <dbReference type="ARBA" id="ARBA00022989"/>
    </source>
</evidence>
<evidence type="ECO:0000256" key="3">
    <source>
        <dbReference type="ARBA" id="ARBA00010199"/>
    </source>
</evidence>
<evidence type="ECO:0000256" key="12">
    <source>
        <dbReference type="ARBA" id="ARBA00031636"/>
    </source>
</evidence>
<reference evidence="14 15" key="1">
    <citation type="submission" date="2010-08" db="EMBL/GenBank/DDBJ databases">
        <authorList>
            <person name="Weinstock G."/>
            <person name="Sodergren E."/>
            <person name="Clifton S."/>
            <person name="Fulton L."/>
            <person name="Fulton B."/>
            <person name="Courtney L."/>
            <person name="Fronick C."/>
            <person name="Harrison M."/>
            <person name="Strong C."/>
            <person name="Farmer C."/>
            <person name="Delahaunty K."/>
            <person name="Markovic C."/>
            <person name="Hall O."/>
            <person name="Minx P."/>
            <person name="Tomlinson C."/>
            <person name="Mitreva M."/>
            <person name="Hou S."/>
            <person name="Chen J."/>
            <person name="Wollam A."/>
            <person name="Pepin K.H."/>
            <person name="Johnson M."/>
            <person name="Bhonagiri V."/>
            <person name="Zhang X."/>
            <person name="Suruliraj S."/>
            <person name="Warren W."/>
            <person name="Chinwalla A."/>
            <person name="Mardis E.R."/>
            <person name="Wilson R.K."/>
        </authorList>
    </citation>
    <scope>NUCLEOTIDE SEQUENCE [LARGE SCALE GENOMIC DNA]</scope>
    <source>
        <strain evidence="14 15">KLE1255</strain>
    </source>
</reference>
<keyword evidence="6" id="KW-0050">Antiport</keyword>
<comment type="subcellular location">
    <subcellularLocation>
        <location evidence="2">Cell membrane</location>
        <topology evidence="2">Multi-pass membrane protein</topology>
    </subcellularLocation>
</comment>
<feature type="transmembrane region" description="Helical" evidence="13">
    <location>
        <begin position="190"/>
        <end position="209"/>
    </location>
</feature>
<organism evidence="14 15">
    <name type="scientific">Faecalibacterium cf. prausnitzii KLE1255</name>
    <dbReference type="NCBI Taxonomy" id="748224"/>
    <lineage>
        <taxon>Bacteria</taxon>
        <taxon>Bacillati</taxon>
        <taxon>Bacillota</taxon>
        <taxon>Clostridia</taxon>
        <taxon>Eubacteriales</taxon>
        <taxon>Oscillospiraceae</taxon>
        <taxon>Faecalibacterium</taxon>
    </lineage>
</organism>
<dbReference type="EMBL" id="AECU01000174">
    <property type="protein sequence ID" value="EFQ06250.1"/>
    <property type="molecule type" value="Genomic_DNA"/>
</dbReference>
<dbReference type="InterPro" id="IPR002528">
    <property type="entry name" value="MATE_fam"/>
</dbReference>
<evidence type="ECO:0000256" key="13">
    <source>
        <dbReference type="SAM" id="Phobius"/>
    </source>
</evidence>
<dbReference type="GO" id="GO:0042910">
    <property type="term" value="F:xenobiotic transmembrane transporter activity"/>
    <property type="evidence" value="ECO:0007669"/>
    <property type="project" value="InterPro"/>
</dbReference>
<evidence type="ECO:0000256" key="2">
    <source>
        <dbReference type="ARBA" id="ARBA00004651"/>
    </source>
</evidence>
<evidence type="ECO:0000256" key="4">
    <source>
        <dbReference type="ARBA" id="ARBA00020268"/>
    </source>
</evidence>
<evidence type="ECO:0000256" key="5">
    <source>
        <dbReference type="ARBA" id="ARBA00022448"/>
    </source>
</evidence>
<dbReference type="NCBIfam" id="TIGR00797">
    <property type="entry name" value="matE"/>
    <property type="match status" value="1"/>
</dbReference>
<evidence type="ECO:0000313" key="14">
    <source>
        <dbReference type="EMBL" id="EFQ06250.1"/>
    </source>
</evidence>
<protein>
    <recommendedName>
        <fullName evidence="4">Probable multidrug resistance protein NorM</fullName>
    </recommendedName>
    <alternativeName>
        <fullName evidence="12">Multidrug-efflux transporter</fullName>
    </alternativeName>
</protein>
<evidence type="ECO:0000256" key="10">
    <source>
        <dbReference type="ARBA" id="ARBA00023065"/>
    </source>
</evidence>
<dbReference type="eggNOG" id="COG0534">
    <property type="taxonomic scope" value="Bacteria"/>
</dbReference>
<dbReference type="PANTHER" id="PTHR43298">
    <property type="entry name" value="MULTIDRUG RESISTANCE PROTEIN NORM-RELATED"/>
    <property type="match status" value="1"/>
</dbReference>
<evidence type="ECO:0000313" key="15">
    <source>
        <dbReference type="Proteomes" id="UP000006028"/>
    </source>
</evidence>
<keyword evidence="11 13" id="KW-0472">Membrane</keyword>
<evidence type="ECO:0000256" key="8">
    <source>
        <dbReference type="ARBA" id="ARBA00022692"/>
    </source>
</evidence>
<feature type="transmembrane region" description="Helical" evidence="13">
    <location>
        <begin position="433"/>
        <end position="455"/>
    </location>
</feature>
<keyword evidence="9 13" id="KW-1133">Transmembrane helix</keyword>
<dbReference type="GO" id="GO:0006811">
    <property type="term" value="P:monoatomic ion transport"/>
    <property type="evidence" value="ECO:0007669"/>
    <property type="project" value="UniProtKB-KW"/>
</dbReference>
<dbReference type="InterPro" id="IPR048279">
    <property type="entry name" value="MdtK-like"/>
</dbReference>
<feature type="transmembrane region" description="Helical" evidence="13">
    <location>
        <begin position="81"/>
        <end position="103"/>
    </location>
</feature>
<feature type="transmembrane region" description="Helical" evidence="13">
    <location>
        <begin position="376"/>
        <end position="395"/>
    </location>
</feature>
<keyword evidence="8 13" id="KW-0812">Transmembrane</keyword>
<dbReference type="STRING" id="748224.HMPREF9436_02278"/>
<dbReference type="CDD" id="cd13137">
    <property type="entry name" value="MATE_NorM_like"/>
    <property type="match status" value="1"/>
</dbReference>
<keyword evidence="5" id="KW-0813">Transport</keyword>
<feature type="transmembrane region" description="Helical" evidence="13">
    <location>
        <begin position="407"/>
        <end position="427"/>
    </location>
</feature>
<dbReference type="GO" id="GO:0015297">
    <property type="term" value="F:antiporter activity"/>
    <property type="evidence" value="ECO:0007669"/>
    <property type="project" value="UniProtKB-KW"/>
</dbReference>
<evidence type="ECO:0000256" key="6">
    <source>
        <dbReference type="ARBA" id="ARBA00022449"/>
    </source>
</evidence>
<keyword evidence="10" id="KW-0406">Ion transport</keyword>
<feature type="transmembrane region" description="Helical" evidence="13">
    <location>
        <begin position="115"/>
        <end position="135"/>
    </location>
</feature>
<dbReference type="GO" id="GO:0005886">
    <property type="term" value="C:plasma membrane"/>
    <property type="evidence" value="ECO:0007669"/>
    <property type="project" value="UniProtKB-SubCell"/>
</dbReference>
<gene>
    <name evidence="14" type="ORF">HMPREF9436_02278</name>
</gene>
<dbReference type="Proteomes" id="UP000006028">
    <property type="component" value="Unassembled WGS sequence"/>
</dbReference>
<keyword evidence="7" id="KW-1003">Cell membrane</keyword>
<evidence type="ECO:0000256" key="1">
    <source>
        <dbReference type="ARBA" id="ARBA00003408"/>
    </source>
</evidence>
<feature type="transmembrane region" description="Helical" evidence="13">
    <location>
        <begin position="340"/>
        <end position="364"/>
    </location>
</feature>
<dbReference type="BioCyc" id="FCF748224-HMP:GTSS-1384-MONOMER"/>
<dbReference type="InterPro" id="IPR050222">
    <property type="entry name" value="MATE_MdtK"/>
</dbReference>
<dbReference type="PIRSF" id="PIRSF006603">
    <property type="entry name" value="DinF"/>
    <property type="match status" value="1"/>
</dbReference>
<feature type="transmembrane region" description="Helical" evidence="13">
    <location>
        <begin position="155"/>
        <end position="178"/>
    </location>
</feature>
<evidence type="ECO:0000256" key="11">
    <source>
        <dbReference type="ARBA" id="ARBA00023136"/>
    </source>
</evidence>
<dbReference type="AlphaFoldDB" id="E2ZKS5"/>
<comment type="function">
    <text evidence="1">Multidrug efflux pump.</text>
</comment>
<sequence length="468" mass="50531">MARHGERSISMENQAVSGTKKPLFGGRKPLFTQKELLLLTGPLLVEQLLEVTVGMADTMMVSRCGEAAISGVSLVDMINNLIIVLFAALATGGAVVVSQFLGAREQKEADASSGQLLLLSGVFGLLVGAFCFVFARPMIRLFYGAIDADVLDASVLYLKVIALSYPFLALYNGGAALFRSMGNSKISMQISFLMNVINIVGNAVCIFGFKMGVDGVAWPSVLSRVVAAALILRKCYQKGNAITVPKTTRLDAKMTKRILGIGIPSAFENSLFEAGRILVVSMISTFGTVQIAANAVANNLDGMGVIPGKALSLAMITVVGRCIGARDDEQAVYYTRKLTVWSYIAMGLSNGAILLFLHKLIGIYALSGETMVLSELLVRIHAGFAILLWTLSFVLPNALRAANDVKFTMIVSILSMAVWRLGFSYLLCVRMGWGAVGVWIAMIIDWVCRVTCFALRFRSGVWKTKYQA</sequence>
<name>E2ZKS5_9FIRM</name>
<evidence type="ECO:0000256" key="7">
    <source>
        <dbReference type="ARBA" id="ARBA00022475"/>
    </source>
</evidence>